<dbReference type="CDD" id="cd00077">
    <property type="entry name" value="HDc"/>
    <property type="match status" value="1"/>
</dbReference>
<dbReference type="EMBL" id="VBRY01000004">
    <property type="protein sequence ID" value="TLS67864.1"/>
    <property type="molecule type" value="Genomic_DNA"/>
</dbReference>
<evidence type="ECO:0000259" key="1">
    <source>
        <dbReference type="PROSITE" id="PS51832"/>
    </source>
</evidence>
<sequence length="199" mass="22696">MAVVDYSLLNKDTQALAVALRYRDKHTHWHSRRVHALSWQMGKQIGLDAPELELLAIAASFHDIGKIGIPDHILFKPGRLEPDERTIMNRHAETGEKIILATSIEGCIEVAEVIRHHHEHFDGDGYPDQLRGETIPIASRIISLNDSYDAMAETRAYHRGRTHAEIMQVIESECGSKHDPWLFKQFAPLIERSEFRAHP</sequence>
<dbReference type="SUPFAM" id="SSF109604">
    <property type="entry name" value="HD-domain/PDEase-like"/>
    <property type="match status" value="1"/>
</dbReference>
<dbReference type="PANTHER" id="PTHR43155:SF2">
    <property type="entry name" value="CYCLIC DI-GMP PHOSPHODIESTERASE PA4108"/>
    <property type="match status" value="1"/>
</dbReference>
<keyword evidence="3" id="KW-1185">Reference proteome</keyword>
<dbReference type="Gene3D" id="1.10.3210.10">
    <property type="entry name" value="Hypothetical protein af1432"/>
    <property type="match status" value="1"/>
</dbReference>
<dbReference type="GO" id="GO:0008081">
    <property type="term" value="F:phosphoric diester hydrolase activity"/>
    <property type="evidence" value="ECO:0007669"/>
    <property type="project" value="UniProtKB-ARBA"/>
</dbReference>
<protein>
    <submittedName>
        <fullName evidence="2">HD domain-containing protein</fullName>
    </submittedName>
</protein>
<evidence type="ECO:0000313" key="2">
    <source>
        <dbReference type="EMBL" id="TLS67864.1"/>
    </source>
</evidence>
<dbReference type="AlphaFoldDB" id="A0A5R9GXX0"/>
<evidence type="ECO:0000313" key="3">
    <source>
        <dbReference type="Proteomes" id="UP000306585"/>
    </source>
</evidence>
<comment type="caution">
    <text evidence="2">The sequence shown here is derived from an EMBL/GenBank/DDBJ whole genome shotgun (WGS) entry which is preliminary data.</text>
</comment>
<reference evidence="2 3" key="1">
    <citation type="journal article" date="2019" name="Appl. Environ. Microbiol.">
        <title>Environmental Evidence and Genomic Insight of Iron-oxidizing Bacteria Preference Towards More Corrosion Resistant Stainless Steel at Higher Salinities.</title>
        <authorList>
            <person name="Garrison C.E."/>
            <person name="Price K.A."/>
            <person name="Field E.K."/>
        </authorList>
    </citation>
    <scope>NUCLEOTIDE SEQUENCE [LARGE SCALE GENOMIC DNA]</scope>
    <source>
        <strain evidence="2 3">P3</strain>
    </source>
</reference>
<name>A0A5R9GXX0_9PROT</name>
<dbReference type="PANTHER" id="PTHR43155">
    <property type="entry name" value="CYCLIC DI-GMP PHOSPHODIESTERASE PA4108-RELATED"/>
    <property type="match status" value="1"/>
</dbReference>
<dbReference type="InterPro" id="IPR003607">
    <property type="entry name" value="HD/PDEase_dom"/>
</dbReference>
<dbReference type="RefSeq" id="WP_138238760.1">
    <property type="nucleotide sequence ID" value="NZ_VBRY01000004.1"/>
</dbReference>
<dbReference type="InterPro" id="IPR037522">
    <property type="entry name" value="HD_GYP_dom"/>
</dbReference>
<accession>A0A5R9GXX0</accession>
<proteinExistence type="predicted"/>
<dbReference type="Pfam" id="PF13487">
    <property type="entry name" value="HD_5"/>
    <property type="match status" value="1"/>
</dbReference>
<dbReference type="Proteomes" id="UP000306585">
    <property type="component" value="Unassembled WGS sequence"/>
</dbReference>
<feature type="domain" description="HD-GYP" evidence="1">
    <location>
        <begin position="5"/>
        <end position="199"/>
    </location>
</feature>
<organism evidence="2 3">
    <name type="scientific">Mariprofundus erugo</name>
    <dbReference type="NCBI Taxonomy" id="2528639"/>
    <lineage>
        <taxon>Bacteria</taxon>
        <taxon>Pseudomonadati</taxon>
        <taxon>Pseudomonadota</taxon>
        <taxon>Candidatius Mariprofundia</taxon>
        <taxon>Mariprofundales</taxon>
        <taxon>Mariprofundaceae</taxon>
        <taxon>Mariprofundus</taxon>
    </lineage>
</organism>
<gene>
    <name evidence="2" type="ORF">FEF65_05290</name>
</gene>
<dbReference type="PROSITE" id="PS51832">
    <property type="entry name" value="HD_GYP"/>
    <property type="match status" value="1"/>
</dbReference>
<dbReference type="SMART" id="SM00471">
    <property type="entry name" value="HDc"/>
    <property type="match status" value="1"/>
</dbReference>